<keyword evidence="5" id="KW-1133">Transmembrane helix</keyword>
<feature type="transmembrane region" description="Helical" evidence="5">
    <location>
        <begin position="103"/>
        <end position="124"/>
    </location>
</feature>
<evidence type="ECO:0000259" key="6">
    <source>
        <dbReference type="PROSITE" id="PS50926"/>
    </source>
</evidence>
<keyword evidence="8" id="KW-1185">Reference proteome</keyword>
<proteinExistence type="predicted"/>
<keyword evidence="3" id="KW-0378">Hydrolase</keyword>
<dbReference type="InterPro" id="IPR002792">
    <property type="entry name" value="TRAM_dom"/>
</dbReference>
<keyword evidence="2" id="KW-0540">Nuclease</keyword>
<evidence type="ECO:0000256" key="5">
    <source>
        <dbReference type="SAM" id="Phobius"/>
    </source>
</evidence>
<name>E4U7N1_OCEP5</name>
<keyword evidence="4" id="KW-0460">Magnesium</keyword>
<dbReference type="RefSeq" id="WP_013457650.1">
    <property type="nucleotide sequence ID" value="NC_014761.1"/>
</dbReference>
<feature type="transmembrane region" description="Helical" evidence="5">
    <location>
        <begin position="7"/>
        <end position="23"/>
    </location>
</feature>
<evidence type="ECO:0000256" key="1">
    <source>
        <dbReference type="ARBA" id="ARBA00001946"/>
    </source>
</evidence>
<organism evidence="7 8">
    <name type="scientific">Oceanithermus profundus (strain DSM 14977 / NBRC 100410 / VKM B-2274 / 506)</name>
    <dbReference type="NCBI Taxonomy" id="670487"/>
    <lineage>
        <taxon>Bacteria</taxon>
        <taxon>Thermotogati</taxon>
        <taxon>Deinococcota</taxon>
        <taxon>Deinococci</taxon>
        <taxon>Thermales</taxon>
        <taxon>Thermaceae</taxon>
        <taxon>Oceanithermus</taxon>
    </lineage>
</organism>
<dbReference type="SUPFAM" id="SSF88723">
    <property type="entry name" value="PIN domain-like"/>
    <property type="match status" value="1"/>
</dbReference>
<feature type="transmembrane region" description="Helical" evidence="5">
    <location>
        <begin position="35"/>
        <end position="54"/>
    </location>
</feature>
<evidence type="ECO:0000256" key="4">
    <source>
        <dbReference type="ARBA" id="ARBA00022842"/>
    </source>
</evidence>
<gene>
    <name evidence="7" type="ordered locus">Ocepr_1023</name>
</gene>
<dbReference type="PANTHER" id="PTHR11603:SF147">
    <property type="entry name" value="MEMBRANE PROTEIN"/>
    <property type="match status" value="1"/>
</dbReference>
<feature type="transmembrane region" description="Helical" evidence="5">
    <location>
        <begin position="75"/>
        <end position="97"/>
    </location>
</feature>
<reference evidence="8" key="1">
    <citation type="submission" date="2010-11" db="EMBL/GenBank/DDBJ databases">
        <title>The complete sequence of chromosome of Oceanithermus profundus DSM 14977.</title>
        <authorList>
            <consortium name="US DOE Joint Genome Institute (JGI-PGF)"/>
            <person name="Lucas S."/>
            <person name="Copeland A."/>
            <person name="Lapidus A."/>
            <person name="Bruce D."/>
            <person name="Goodwin L."/>
            <person name="Pitluck S."/>
            <person name="Kyrpides N."/>
            <person name="Mavromatis K."/>
            <person name="Pagani I."/>
            <person name="Ivanova N."/>
            <person name="Zhang X."/>
            <person name="Brettin T."/>
            <person name="Detter J.C."/>
            <person name="Tapia R."/>
            <person name="Han C."/>
            <person name="Land M."/>
            <person name="Hauser L."/>
            <person name="Markowitz V."/>
            <person name="Cheng J.-F."/>
            <person name="Hugenholtz P."/>
            <person name="Woyke T."/>
            <person name="Wu D."/>
            <person name="Tindall B."/>
            <person name="Faehnrich R."/>
            <person name="Brambilla E."/>
            <person name="Klenk H.-P."/>
            <person name="Eisen J.A."/>
        </authorList>
    </citation>
    <scope>NUCLEOTIDE SEQUENCE [LARGE SCALE GENOMIC DNA]</scope>
    <source>
        <strain evidence="8">DSM 14977 / NBRC 100410 / VKM B-2274 / 506</strain>
    </source>
</reference>
<dbReference type="InterPro" id="IPR052041">
    <property type="entry name" value="Nucleic_acid_metab_PIN/TRAM"/>
</dbReference>
<dbReference type="PANTHER" id="PTHR11603">
    <property type="entry name" value="AAA FAMILY ATPASE"/>
    <property type="match status" value="1"/>
</dbReference>
<evidence type="ECO:0000313" key="7">
    <source>
        <dbReference type="EMBL" id="ADR36480.1"/>
    </source>
</evidence>
<keyword evidence="5" id="KW-0472">Membrane</keyword>
<dbReference type="CDD" id="cd09877">
    <property type="entry name" value="PIN_YacL-like"/>
    <property type="match status" value="1"/>
</dbReference>
<dbReference type="STRING" id="670487.Ocepr_1023"/>
<reference evidence="7 8" key="2">
    <citation type="journal article" date="2011" name="Stand. Genomic Sci.">
        <title>Complete genome sequence of Oceanithermus profundus type strain (506).</title>
        <authorList>
            <person name="Pati A."/>
            <person name="Zhang X."/>
            <person name="Lapidus A."/>
            <person name="Nolan M."/>
            <person name="Lucas S."/>
            <person name="Del Rio T.G."/>
            <person name="Tice H."/>
            <person name="Cheng J.F."/>
            <person name="Tapia R."/>
            <person name="Han C."/>
            <person name="Goodwin L."/>
            <person name="Pitluck S."/>
            <person name="Liolios K."/>
            <person name="Pagani I."/>
            <person name="Ivanova N."/>
            <person name="Mavromatis K."/>
            <person name="Chen A."/>
            <person name="Palaniappan K."/>
            <person name="Hauser L."/>
            <person name="Jeffries C.D."/>
            <person name="Brambilla E.M."/>
            <person name="Rohl A."/>
            <person name="Mwirichia R."/>
            <person name="Rohde M."/>
            <person name="Tindall B.J."/>
            <person name="Sikorski J."/>
            <person name="Wirth R."/>
            <person name="Goker M."/>
            <person name="Woyke T."/>
            <person name="Detter J.C."/>
            <person name="Bristow J."/>
            <person name="Eisen J.A."/>
            <person name="Markowitz V."/>
            <person name="Hugenholtz P."/>
            <person name="Kyrpides N.C."/>
            <person name="Klenk H.P."/>
            <person name="Land M."/>
        </authorList>
    </citation>
    <scope>NUCLEOTIDE SEQUENCE [LARGE SCALE GENOMIC DNA]</scope>
    <source>
        <strain evidence="8">DSM 14977 / NBRC 100410 / VKM B-2274 / 506</strain>
    </source>
</reference>
<dbReference type="eggNOG" id="COG4956">
    <property type="taxonomic scope" value="Bacteria"/>
</dbReference>
<protein>
    <submittedName>
        <fullName evidence="7">PilT protein domain protein</fullName>
    </submittedName>
</protein>
<dbReference type="Pfam" id="PF01938">
    <property type="entry name" value="TRAM"/>
    <property type="match status" value="1"/>
</dbReference>
<evidence type="ECO:0000256" key="2">
    <source>
        <dbReference type="ARBA" id="ARBA00022722"/>
    </source>
</evidence>
<dbReference type="HOGENOM" id="CLU_050839_0_0_0"/>
<dbReference type="InterPro" id="IPR029060">
    <property type="entry name" value="PIN-like_dom_sf"/>
</dbReference>
<dbReference type="GO" id="GO:0004518">
    <property type="term" value="F:nuclease activity"/>
    <property type="evidence" value="ECO:0007669"/>
    <property type="project" value="UniProtKB-KW"/>
</dbReference>
<comment type="cofactor">
    <cofactor evidence="1">
        <name>Mg(2+)</name>
        <dbReference type="ChEBI" id="CHEBI:18420"/>
    </cofactor>
</comment>
<dbReference type="Proteomes" id="UP000008722">
    <property type="component" value="Chromosome"/>
</dbReference>
<evidence type="ECO:0000256" key="3">
    <source>
        <dbReference type="ARBA" id="ARBA00022801"/>
    </source>
</evidence>
<dbReference type="KEGG" id="opr:Ocepr_1023"/>
<dbReference type="EMBL" id="CP002361">
    <property type="protein sequence ID" value="ADR36480.1"/>
    <property type="molecule type" value="Genomic_DNA"/>
</dbReference>
<dbReference type="PROSITE" id="PS50926">
    <property type="entry name" value="TRAM"/>
    <property type="match status" value="1"/>
</dbReference>
<keyword evidence="5" id="KW-0812">Transmembrane</keyword>
<sequence length="348" mass="38137">MKPLRVALLAIFTYLGFEFGVWLDERGLLSSPINLIYLTVVGALLGLLLAPRLEHGILRGLARLEEGWRRLPPELPLAVTAASVLALLAAVLLTTLLSSVPGFAWYHSLGIALVLVLVFSFVAVRNMHFFRPRGGASAPLDLGGKALDSSVLIDGRIAEMAELGWLEGPLWVPRFILRELQLLADQEDPVRRGKGRRGLETLERLRGTVPLEVIDDEVGRQELTDDKLLDLCRARGMALVTNDAAMVQLARIYDVKVLSVQALSIALRTQYRPGDRVELEIIKPGREPGQGVGYLEDGTMVVVDHAAQHRGRKVKVVITQTIQTQVGRLVFARLQTEAESGEGQSPSG</sequence>
<evidence type="ECO:0000313" key="8">
    <source>
        <dbReference type="Proteomes" id="UP000008722"/>
    </source>
</evidence>
<feature type="domain" description="TRAM" evidence="6">
    <location>
        <begin position="270"/>
        <end position="331"/>
    </location>
</feature>
<dbReference type="AlphaFoldDB" id="E4U7N1"/>
<accession>E4U7N1</accession>
<dbReference type="OrthoDB" id="9780734at2"/>
<dbReference type="Gene3D" id="3.40.50.1010">
    <property type="entry name" value="5'-nuclease"/>
    <property type="match status" value="1"/>
</dbReference>
<dbReference type="GO" id="GO:0016787">
    <property type="term" value="F:hydrolase activity"/>
    <property type="evidence" value="ECO:0007669"/>
    <property type="project" value="UniProtKB-KW"/>
</dbReference>